<dbReference type="EMBL" id="FNDU01000017">
    <property type="protein sequence ID" value="SDI97883.1"/>
    <property type="molecule type" value="Genomic_DNA"/>
</dbReference>
<keyword evidence="2" id="KW-0472">Membrane</keyword>
<evidence type="ECO:0000256" key="2">
    <source>
        <dbReference type="SAM" id="Phobius"/>
    </source>
</evidence>
<feature type="domain" description="PepSY" evidence="3">
    <location>
        <begin position="296"/>
        <end position="355"/>
    </location>
</feature>
<feature type="transmembrane region" description="Helical" evidence="2">
    <location>
        <begin position="37"/>
        <end position="59"/>
    </location>
</feature>
<evidence type="ECO:0000313" key="4">
    <source>
        <dbReference type="EMBL" id="SDI97883.1"/>
    </source>
</evidence>
<evidence type="ECO:0000256" key="1">
    <source>
        <dbReference type="SAM" id="MobiDB-lite"/>
    </source>
</evidence>
<keyword evidence="2" id="KW-1133">Transmembrane helix</keyword>
<evidence type="ECO:0000313" key="5">
    <source>
        <dbReference type="Proteomes" id="UP000199017"/>
    </source>
</evidence>
<dbReference type="InterPro" id="IPR025711">
    <property type="entry name" value="PepSY"/>
</dbReference>
<protein>
    <submittedName>
        <fullName evidence="4">Uncharacterized iron-regulated membrane protein</fullName>
    </submittedName>
</protein>
<organism evidence="4 5">
    <name type="scientific">Alteribacillus bidgolensis</name>
    <dbReference type="NCBI Taxonomy" id="930129"/>
    <lineage>
        <taxon>Bacteria</taxon>
        <taxon>Bacillati</taxon>
        <taxon>Bacillota</taxon>
        <taxon>Bacilli</taxon>
        <taxon>Bacillales</taxon>
        <taxon>Bacillaceae</taxon>
        <taxon>Alteribacillus</taxon>
    </lineage>
</organism>
<dbReference type="STRING" id="930129.SAMN05216352_11711"/>
<dbReference type="Proteomes" id="UP000199017">
    <property type="component" value="Unassembled WGS sequence"/>
</dbReference>
<dbReference type="PANTHER" id="PTHR34219">
    <property type="entry name" value="IRON-REGULATED INNER MEMBRANE PROTEIN-RELATED"/>
    <property type="match status" value="1"/>
</dbReference>
<feature type="transmembrane region" description="Helical" evidence="2">
    <location>
        <begin position="206"/>
        <end position="233"/>
    </location>
</feature>
<name>A0A1G8PZN6_9BACI</name>
<keyword evidence="5" id="KW-1185">Reference proteome</keyword>
<dbReference type="RefSeq" id="WP_245917945.1">
    <property type="nucleotide sequence ID" value="NZ_FNDU01000017.1"/>
</dbReference>
<dbReference type="InterPro" id="IPR005625">
    <property type="entry name" value="PepSY-ass_TM"/>
</dbReference>
<sequence>MMNTVKKEQQTASSKPEHTNENLKQNDLYKATWRWHFYAGIIFAPFIIFLAITGGIYLFKPQIESFMYQDLYYIQEGQQKVDPTVQVNEVKNAYPNAEITSYTPSPAANRTTEVGISNNGEAITIFVNPYSSDVVGTLKDDETLMSTIKDMHNGIFWGGTLGNRWVELTACWGMILIITGIYLWWPRKNKSLFGILFPRFSKGKRVFWREIHAVTAFWFSLFIAIVLLSGLMWTDVWGNMAKSVVDETGTGSPEGDQPWEKYAFPESAVPTKDVADVPWAAENLPVPESGASGITPISIEKIMQVAESKNVHPGYKIAFPEDKTGVYTVYLDPASKPWTQQTLHIDQYDGQVLAHLGWKDYGIMGKIISLGIAFHQGEFGFINQMFNLLLVLALIIIPLSGLIMWKKRKPNGKLGAPKLPSDFKLLKGLH</sequence>
<evidence type="ECO:0000259" key="3">
    <source>
        <dbReference type="Pfam" id="PF03413"/>
    </source>
</evidence>
<feature type="region of interest" description="Disordered" evidence="1">
    <location>
        <begin position="1"/>
        <end position="21"/>
    </location>
</feature>
<dbReference type="PANTHER" id="PTHR34219:SF1">
    <property type="entry name" value="PEPSY DOMAIN-CONTAINING PROTEIN"/>
    <property type="match status" value="1"/>
</dbReference>
<feature type="transmembrane region" description="Helical" evidence="2">
    <location>
        <begin position="165"/>
        <end position="185"/>
    </location>
</feature>
<feature type="transmembrane region" description="Helical" evidence="2">
    <location>
        <begin position="385"/>
        <end position="405"/>
    </location>
</feature>
<gene>
    <name evidence="4" type="ORF">SAMN05216352_11711</name>
</gene>
<dbReference type="Pfam" id="PF03413">
    <property type="entry name" value="PepSY"/>
    <property type="match status" value="1"/>
</dbReference>
<dbReference type="AlphaFoldDB" id="A0A1G8PZN6"/>
<keyword evidence="2" id="KW-0812">Transmembrane</keyword>
<reference evidence="4 5" key="1">
    <citation type="submission" date="2016-10" db="EMBL/GenBank/DDBJ databases">
        <authorList>
            <person name="de Groot N.N."/>
        </authorList>
    </citation>
    <scope>NUCLEOTIDE SEQUENCE [LARGE SCALE GENOMIC DNA]</scope>
    <source>
        <strain evidence="5">P4B,CCM 7963,CECT 7998,DSM 25260,IBRC-M 10614,KCTC 13821</strain>
    </source>
</reference>
<proteinExistence type="predicted"/>
<dbReference type="Pfam" id="PF03929">
    <property type="entry name" value="PepSY_TM"/>
    <property type="match status" value="1"/>
</dbReference>
<accession>A0A1G8PZN6</accession>